<dbReference type="AlphaFoldDB" id="A0A1V4HMI8"/>
<comment type="function">
    <text evidence="2">Catalyzes the reversible cyclization of carbamoyl aspartate to dihydroorotate.</text>
</comment>
<name>A0A1V4HMI8_9BACL</name>
<dbReference type="SUPFAM" id="SSF51556">
    <property type="entry name" value="Metallo-dependent hydrolases"/>
    <property type="match status" value="1"/>
</dbReference>
<dbReference type="InterPro" id="IPR032466">
    <property type="entry name" value="Metal_Hydrolase"/>
</dbReference>
<feature type="domain" description="Amidohydrolase-related" evidence="6">
    <location>
        <begin position="54"/>
        <end position="435"/>
    </location>
</feature>
<dbReference type="EMBL" id="MBTG01000008">
    <property type="protein sequence ID" value="OPH58899.1"/>
    <property type="molecule type" value="Genomic_DNA"/>
</dbReference>
<dbReference type="GO" id="GO:0004038">
    <property type="term" value="F:allantoinase activity"/>
    <property type="evidence" value="ECO:0007669"/>
    <property type="project" value="TreeGrafter"/>
</dbReference>
<evidence type="ECO:0000259" key="6">
    <source>
        <dbReference type="Pfam" id="PF01979"/>
    </source>
</evidence>
<evidence type="ECO:0000256" key="1">
    <source>
        <dbReference type="ARBA" id="ARBA00001947"/>
    </source>
</evidence>
<dbReference type="Pfam" id="PF01979">
    <property type="entry name" value="Amidohydro_1"/>
    <property type="match status" value="1"/>
</dbReference>
<dbReference type="PROSITE" id="PS00482">
    <property type="entry name" value="DIHYDROOROTASE_1"/>
    <property type="match status" value="1"/>
</dbReference>
<evidence type="ECO:0000256" key="4">
    <source>
        <dbReference type="ARBA" id="ARBA00022723"/>
    </source>
</evidence>
<reference evidence="8" key="1">
    <citation type="submission" date="2016-07" db="EMBL/GenBank/DDBJ databases">
        <authorList>
            <person name="Florea S."/>
            <person name="Webb J.S."/>
            <person name="Jaromczyk J."/>
            <person name="Schardl C.L."/>
        </authorList>
    </citation>
    <scope>NUCLEOTIDE SEQUENCE [LARGE SCALE GENOMIC DNA]</scope>
    <source>
        <strain evidence="8">CY1</strain>
    </source>
</reference>
<keyword evidence="5" id="KW-0378">Hydrolase</keyword>
<organism evidence="7 8">
    <name type="scientific">Paenibacillus ferrarius</name>
    <dbReference type="NCBI Taxonomy" id="1469647"/>
    <lineage>
        <taxon>Bacteria</taxon>
        <taxon>Bacillati</taxon>
        <taxon>Bacillota</taxon>
        <taxon>Bacilli</taxon>
        <taxon>Bacillales</taxon>
        <taxon>Paenibacillaceae</taxon>
        <taxon>Paenibacillus</taxon>
    </lineage>
</organism>
<dbReference type="STRING" id="1469647.BC351_21390"/>
<dbReference type="PANTHER" id="PTHR43668:SF2">
    <property type="entry name" value="ALLANTOINASE"/>
    <property type="match status" value="1"/>
</dbReference>
<comment type="caution">
    <text evidence="7">The sequence shown here is derived from an EMBL/GenBank/DDBJ whole genome shotgun (WGS) entry which is preliminary data.</text>
</comment>
<dbReference type="RefSeq" id="WP_079411189.1">
    <property type="nucleotide sequence ID" value="NZ_MBTG01000008.1"/>
</dbReference>
<dbReference type="Gene3D" id="2.30.40.10">
    <property type="entry name" value="Urease, subunit C, domain 1"/>
    <property type="match status" value="1"/>
</dbReference>
<evidence type="ECO:0000256" key="5">
    <source>
        <dbReference type="ARBA" id="ARBA00022801"/>
    </source>
</evidence>
<dbReference type="SUPFAM" id="SSF51338">
    <property type="entry name" value="Composite domain of metallo-dependent hydrolases"/>
    <property type="match status" value="1"/>
</dbReference>
<comment type="cofactor">
    <cofactor evidence="1">
        <name>Zn(2+)</name>
        <dbReference type="ChEBI" id="CHEBI:29105"/>
    </cofactor>
</comment>
<sequence length="468" mass="51340">MSDLYDLVIYNGRLVYKDAVRDGGIAVQDGKIALVFAASERPQGKQELDAGGKYVLPGLIDSHVHFRTPGYEHKENWESASKAAVAGGITTVLDMPNTDPYTDTIERIRQKDKLIQGHSLVDYGFHIGVVPGKLHPLDGLQQEHAASIKLFLTGHRTARNVIDLDADLETIFRLAAQRQIPLTLHAEDDAVLHLYRRVHRTPNDLASYELIAPRSGAIAAVSRVLRLVRKYGTSIHVLHVSSEEEVDLLETAARAGYPVTFETTAHQLWFDLESAAALGTKTKLSPAIRGKRDRARLWDAVRSGALTSVGSDHAPHSLKEKAADFGEAPPGLPGVQELLPVLLTGLGRHLPELSRDEQLSKVVSLLADGPANRFRLNHTKGSLRPGLDADIVIVDDEQVWEVEAKDLHSFCGWSPYEGLPLTGVPLVTIRRGQIVFDRGKFGKFDGRSLSYAPAPFATFEQVSGSPFH</sequence>
<keyword evidence="8" id="KW-1185">Reference proteome</keyword>
<protein>
    <recommendedName>
        <fullName evidence="6">Amidohydrolase-related domain-containing protein</fullName>
    </recommendedName>
</protein>
<dbReference type="Gene3D" id="3.20.20.140">
    <property type="entry name" value="Metal-dependent hydrolases"/>
    <property type="match status" value="1"/>
</dbReference>
<dbReference type="GO" id="GO:0006145">
    <property type="term" value="P:purine nucleobase catabolic process"/>
    <property type="evidence" value="ECO:0007669"/>
    <property type="project" value="TreeGrafter"/>
</dbReference>
<dbReference type="OrthoDB" id="9765462at2"/>
<evidence type="ECO:0000313" key="7">
    <source>
        <dbReference type="EMBL" id="OPH58899.1"/>
    </source>
</evidence>
<dbReference type="PANTHER" id="PTHR43668">
    <property type="entry name" value="ALLANTOINASE"/>
    <property type="match status" value="1"/>
</dbReference>
<evidence type="ECO:0000313" key="8">
    <source>
        <dbReference type="Proteomes" id="UP000190626"/>
    </source>
</evidence>
<accession>A0A1V4HMI8</accession>
<dbReference type="GO" id="GO:0005737">
    <property type="term" value="C:cytoplasm"/>
    <property type="evidence" value="ECO:0007669"/>
    <property type="project" value="TreeGrafter"/>
</dbReference>
<gene>
    <name evidence="7" type="ORF">BC351_21390</name>
</gene>
<dbReference type="InterPro" id="IPR002195">
    <property type="entry name" value="Dihydroorotase_CS"/>
</dbReference>
<dbReference type="Proteomes" id="UP000190626">
    <property type="component" value="Unassembled WGS sequence"/>
</dbReference>
<dbReference type="GO" id="GO:0046872">
    <property type="term" value="F:metal ion binding"/>
    <property type="evidence" value="ECO:0007669"/>
    <property type="project" value="UniProtKB-KW"/>
</dbReference>
<dbReference type="InterPro" id="IPR050138">
    <property type="entry name" value="DHOase/Allantoinase_Hydrolase"/>
</dbReference>
<proteinExistence type="inferred from homology"/>
<dbReference type="InterPro" id="IPR006680">
    <property type="entry name" value="Amidohydro-rel"/>
</dbReference>
<keyword evidence="4" id="KW-0479">Metal-binding</keyword>
<evidence type="ECO:0000256" key="2">
    <source>
        <dbReference type="ARBA" id="ARBA00002368"/>
    </source>
</evidence>
<comment type="similarity">
    <text evidence="3">Belongs to the metallo-dependent hydrolases superfamily. DHOase family. Class I DHOase subfamily.</text>
</comment>
<dbReference type="PROSITE" id="PS00483">
    <property type="entry name" value="DIHYDROOROTASE_2"/>
    <property type="match status" value="1"/>
</dbReference>
<dbReference type="InterPro" id="IPR011059">
    <property type="entry name" value="Metal-dep_hydrolase_composite"/>
</dbReference>
<evidence type="ECO:0000256" key="3">
    <source>
        <dbReference type="ARBA" id="ARBA00010286"/>
    </source>
</evidence>